<dbReference type="CDD" id="cd00338">
    <property type="entry name" value="Ser_Recombinase"/>
    <property type="match status" value="1"/>
</dbReference>
<name>A0A6J7FL97_9ZZZZ</name>
<dbReference type="InterPro" id="IPR006119">
    <property type="entry name" value="Resolv_N"/>
</dbReference>
<dbReference type="Pfam" id="PF07508">
    <property type="entry name" value="Recombinase"/>
    <property type="match status" value="1"/>
</dbReference>
<feature type="domain" description="Recombinase" evidence="2">
    <location>
        <begin position="164"/>
        <end position="272"/>
    </location>
</feature>
<dbReference type="PROSITE" id="PS51737">
    <property type="entry name" value="RECOMBINASE_DNA_BIND"/>
    <property type="match status" value="1"/>
</dbReference>
<proteinExistence type="predicted"/>
<reference evidence="3" key="1">
    <citation type="submission" date="2020-05" db="EMBL/GenBank/DDBJ databases">
        <authorList>
            <person name="Chiriac C."/>
            <person name="Salcher M."/>
            <person name="Ghai R."/>
            <person name="Kavagutti S V."/>
        </authorList>
    </citation>
    <scope>NUCLEOTIDE SEQUENCE</scope>
</reference>
<dbReference type="Pfam" id="PF00239">
    <property type="entry name" value="Resolvase"/>
    <property type="match status" value="1"/>
</dbReference>
<dbReference type="InterPro" id="IPR036162">
    <property type="entry name" value="Resolvase-like_N_sf"/>
</dbReference>
<dbReference type="InterPro" id="IPR050639">
    <property type="entry name" value="SSR_resolvase"/>
</dbReference>
<dbReference type="GO" id="GO:0003677">
    <property type="term" value="F:DNA binding"/>
    <property type="evidence" value="ECO:0007669"/>
    <property type="project" value="InterPro"/>
</dbReference>
<dbReference type="InterPro" id="IPR011109">
    <property type="entry name" value="DNA_bind_recombinase_dom"/>
</dbReference>
<evidence type="ECO:0000313" key="3">
    <source>
        <dbReference type="EMBL" id="CAB4896201.1"/>
    </source>
</evidence>
<dbReference type="GO" id="GO:0000150">
    <property type="term" value="F:DNA strand exchange activity"/>
    <property type="evidence" value="ECO:0007669"/>
    <property type="project" value="InterPro"/>
</dbReference>
<dbReference type="InterPro" id="IPR038109">
    <property type="entry name" value="DNA_bind_recomb_sf"/>
</dbReference>
<dbReference type="Gene3D" id="3.40.50.1390">
    <property type="entry name" value="Resolvase, N-terminal catalytic domain"/>
    <property type="match status" value="1"/>
</dbReference>
<gene>
    <name evidence="3" type="ORF">UFOPK3609_00027</name>
</gene>
<dbReference type="EMBL" id="CAFBMQ010000001">
    <property type="protein sequence ID" value="CAB4896201.1"/>
    <property type="molecule type" value="Genomic_DNA"/>
</dbReference>
<evidence type="ECO:0000259" key="2">
    <source>
        <dbReference type="PROSITE" id="PS51737"/>
    </source>
</evidence>
<dbReference type="PANTHER" id="PTHR30461:SF23">
    <property type="entry name" value="DNA RECOMBINASE-RELATED"/>
    <property type="match status" value="1"/>
</dbReference>
<dbReference type="SMART" id="SM00857">
    <property type="entry name" value="Resolvase"/>
    <property type="match status" value="1"/>
</dbReference>
<organism evidence="3">
    <name type="scientific">freshwater metagenome</name>
    <dbReference type="NCBI Taxonomy" id="449393"/>
    <lineage>
        <taxon>unclassified sequences</taxon>
        <taxon>metagenomes</taxon>
        <taxon>ecological metagenomes</taxon>
    </lineage>
</organism>
<feature type="domain" description="Resolvase/invertase-type recombinase catalytic" evidence="1">
    <location>
        <begin position="4"/>
        <end position="155"/>
    </location>
</feature>
<dbReference type="AlphaFoldDB" id="A0A6J7FL97"/>
<dbReference type="SUPFAM" id="SSF53041">
    <property type="entry name" value="Resolvase-like"/>
    <property type="match status" value="1"/>
</dbReference>
<evidence type="ECO:0000259" key="1">
    <source>
        <dbReference type="PROSITE" id="PS51736"/>
    </source>
</evidence>
<protein>
    <submittedName>
        <fullName evidence="3">Unannotated protein</fullName>
    </submittedName>
</protein>
<accession>A0A6J7FL97</accession>
<dbReference type="PANTHER" id="PTHR30461">
    <property type="entry name" value="DNA-INVERTASE FROM LAMBDOID PROPHAGE"/>
    <property type="match status" value="1"/>
</dbReference>
<dbReference type="Gene3D" id="3.90.1750.20">
    <property type="entry name" value="Putative Large Serine Recombinase, Chain B, Domain 2"/>
    <property type="match status" value="1"/>
</dbReference>
<sequence>METFAVVYSRISHDPEGRQAGVQRQEQDCRSMAAERGWGVLEPVYRENDTSASTRSRQRRPVFEQMLTDLARGPATVLLAYSTSRLTRRPLEYERLIELTARTGLQIHTVVSGPVQLDTADGRAIARVLAVIDAAEAERTSERVTRAKLQRAELGLWHGGPHPPYGYRYKIIGRLRELQVEQHTAALVREACQRVVGGDSLASIRNDWNLRGLRTRSGAKWRSQGIRKMLVRPSTAGMSERQGQLFPGTWPAILTRAEWDAARLVLLDPRRDTRTFRQVAKRYPLAGLLFCGLCDHMLCSNPLRGVPSFICSPTMNGGCAKIRIHAGHVEQFLLQRVAERDSAALEPPEQARVRAALRQLQDDHYDGLLDRPDYLRQSQRLRGALAQRGTARNVHAPSDGDKRVILHRALERVVVLPHPRGRASAHLDWPQRCALLTDRLQLTWA</sequence>
<dbReference type="PROSITE" id="PS51736">
    <property type="entry name" value="RECOMBINASES_3"/>
    <property type="match status" value="1"/>
</dbReference>